<keyword evidence="1" id="KW-0812">Transmembrane</keyword>
<keyword evidence="1" id="KW-1133">Transmembrane helix</keyword>
<dbReference type="RefSeq" id="WP_015216525.1">
    <property type="nucleotide sequence ID" value="NC_019771.1"/>
</dbReference>
<sequence length="172" mass="18665">MSQKRSSLKPLEGANRSLRRRLDLKGEIALAIAPTAVVLLVMYFVEALTQQRLLFASLASSAFLIYLDPQHGTNAIRTLMLAQMMAASIGFITYLGFGGGYISGGLAMVIAIFLMILLDAMHPPAVATSISFALKAGNISNLVLFAWAVGITAILVGLERYALWLLAHYRHQ</sequence>
<organism evidence="3 4">
    <name type="scientific">Anabaena cylindrica (strain ATCC 27899 / PCC 7122)</name>
    <dbReference type="NCBI Taxonomy" id="272123"/>
    <lineage>
        <taxon>Bacteria</taxon>
        <taxon>Bacillati</taxon>
        <taxon>Cyanobacteriota</taxon>
        <taxon>Cyanophyceae</taxon>
        <taxon>Nostocales</taxon>
        <taxon>Nostocaceae</taxon>
        <taxon>Anabaena</taxon>
    </lineage>
</organism>
<reference evidence="4" key="1">
    <citation type="journal article" date="2013" name="Proc. Natl. Acad. Sci. U.S.A.">
        <title>Improving the coverage of the cyanobacterial phylum using diversity-driven genome sequencing.</title>
        <authorList>
            <person name="Shih P.M."/>
            <person name="Wu D."/>
            <person name="Latifi A."/>
            <person name="Axen S.D."/>
            <person name="Fewer D.P."/>
            <person name="Talla E."/>
            <person name="Calteau A."/>
            <person name="Cai F."/>
            <person name="Tandeau de Marsac N."/>
            <person name="Rippka R."/>
            <person name="Herdman M."/>
            <person name="Sivonen K."/>
            <person name="Coursin T."/>
            <person name="Laurent T."/>
            <person name="Goodwin L."/>
            <person name="Nolan M."/>
            <person name="Davenport K.W."/>
            <person name="Han C.S."/>
            <person name="Rubin E.M."/>
            <person name="Eisen J.A."/>
            <person name="Woyke T."/>
            <person name="Gugger M."/>
            <person name="Kerfeld C.A."/>
        </authorList>
    </citation>
    <scope>NUCLEOTIDE SEQUENCE [LARGE SCALE GENOMIC DNA]</scope>
    <source>
        <strain evidence="4">ATCC 27899 / PCC 7122</strain>
    </source>
</reference>
<evidence type="ECO:0000313" key="3">
    <source>
        <dbReference type="EMBL" id="AFZ59909.1"/>
    </source>
</evidence>
<dbReference type="KEGG" id="acy:Anacy_4555"/>
<dbReference type="HOGENOM" id="CLU_1439204_0_0_3"/>
<dbReference type="STRING" id="272123.Anacy_4555"/>
<feature type="transmembrane region" description="Helical" evidence="1">
    <location>
        <begin position="139"/>
        <end position="158"/>
    </location>
</feature>
<feature type="domain" description="HPP transmembrane region" evidence="2">
    <location>
        <begin position="29"/>
        <end position="155"/>
    </location>
</feature>
<dbReference type="InterPro" id="IPR007065">
    <property type="entry name" value="HPP"/>
</dbReference>
<dbReference type="PANTHER" id="PTHR33741:SF5">
    <property type="entry name" value="TRANSMEMBRANE PROTEIN DDB_G0269096-RELATED"/>
    <property type="match status" value="1"/>
</dbReference>
<gene>
    <name evidence="3" type="ordered locus">Anacy_4555</name>
</gene>
<feature type="transmembrane region" description="Helical" evidence="1">
    <location>
        <begin position="101"/>
        <end position="118"/>
    </location>
</feature>
<dbReference type="eggNOG" id="COG3448">
    <property type="taxonomic scope" value="Bacteria"/>
</dbReference>
<dbReference type="AlphaFoldDB" id="K9ZM93"/>
<protein>
    <recommendedName>
        <fullName evidence="2">HPP transmembrane region domain-containing protein</fullName>
    </recommendedName>
</protein>
<evidence type="ECO:0000256" key="1">
    <source>
        <dbReference type="SAM" id="Phobius"/>
    </source>
</evidence>
<feature type="transmembrane region" description="Helical" evidence="1">
    <location>
        <begin position="79"/>
        <end position="95"/>
    </location>
</feature>
<name>K9ZM93_ANACC</name>
<dbReference type="PATRIC" id="fig|272123.3.peg.4958"/>
<accession>K9ZM93</accession>
<dbReference type="OrthoDB" id="485439at2"/>
<dbReference type="PANTHER" id="PTHR33741">
    <property type="entry name" value="TRANSMEMBRANE PROTEIN DDB_G0269096-RELATED"/>
    <property type="match status" value="1"/>
</dbReference>
<keyword evidence="1" id="KW-0472">Membrane</keyword>
<dbReference type="EMBL" id="CP003659">
    <property type="protein sequence ID" value="AFZ59909.1"/>
    <property type="molecule type" value="Genomic_DNA"/>
</dbReference>
<keyword evidence="4" id="KW-1185">Reference proteome</keyword>
<dbReference type="Pfam" id="PF04982">
    <property type="entry name" value="TM_HPP"/>
    <property type="match status" value="1"/>
</dbReference>
<dbReference type="InterPro" id="IPR058581">
    <property type="entry name" value="TM_HPP"/>
</dbReference>
<evidence type="ECO:0000259" key="2">
    <source>
        <dbReference type="Pfam" id="PF04982"/>
    </source>
</evidence>
<dbReference type="Proteomes" id="UP000010474">
    <property type="component" value="Chromosome"/>
</dbReference>
<feature type="transmembrane region" description="Helical" evidence="1">
    <location>
        <begin position="28"/>
        <end position="45"/>
    </location>
</feature>
<evidence type="ECO:0000313" key="4">
    <source>
        <dbReference type="Proteomes" id="UP000010474"/>
    </source>
</evidence>
<proteinExistence type="predicted"/>